<reference evidence="3 4" key="2">
    <citation type="submission" date="2018-11" db="EMBL/GenBank/DDBJ databases">
        <authorList>
            <consortium name="Pathogen Informatics"/>
        </authorList>
    </citation>
    <scope>NUCLEOTIDE SEQUENCE [LARGE SCALE GENOMIC DNA]</scope>
</reference>
<name>A0A0N4XCA2_NIPBR</name>
<evidence type="ECO:0000313" key="5">
    <source>
        <dbReference type="WBParaSite" id="NBR_0000006701-mRNA-1"/>
    </source>
</evidence>
<dbReference type="OMA" id="EFNSHRE"/>
<dbReference type="STRING" id="27835.A0A0N4XCA2"/>
<proteinExistence type="predicted"/>
<dbReference type="Pfam" id="PF26430">
    <property type="entry name" value="ConA_BAM2"/>
    <property type="match status" value="1"/>
</dbReference>
<dbReference type="InterPro" id="IPR001791">
    <property type="entry name" value="Laminin_G"/>
</dbReference>
<dbReference type="InterPro" id="IPR013320">
    <property type="entry name" value="ConA-like_dom_sf"/>
</dbReference>
<dbReference type="WBParaSite" id="NBR_0000006701-mRNA-1">
    <property type="protein sequence ID" value="NBR_0000006701-mRNA-1"/>
    <property type="gene ID" value="NBR_0000006701"/>
</dbReference>
<sequence>MPTSEHLDSVITTEVQSGLSRLHRIVESRSINFQIMDLTMLRDMVRWSDCEQMVTVTWERPPLEESSFFTLTSLLNESLDVKYVEGNSRVDYSVLSLMAGIRHIVPHKWSHEILATVMASPLFCKQKVLLEPNCLFRSQVLVSVKPTASWSWEFAFRTRRSTQNLFSIHTSDSQTLQVRLERDFFLQTDVGGTFSVGQLSDGRWHTVTITTEEGSVFFTVDDGERIRLNDELEPLETRLSAIEVEVDGEIMLIDPSDTTEDCALNGKRRTYERAQIKPPCAGCECTILSGIFDGFPSFTCNHDEDDAYRLIRDPDRLSFFYQPSSSTQNIRLGLSYKSESDIGLLLFGFWQEEERRGRYQVHYRGQSLIGIHCVNDDEEICTGCVIKNESGFGNDEWTRVAFFEADGRIALVADRSSCILQELDSQEGLSLAEVYSIPVLANGGAVFIGGMYYEKKRSGLYLSSFEHKFFENTREKVPSLRGCLKDVYIDGKLVDLPTVLSRQMELTLVDSGDDTAFALQVGCAGCSPSCPSGVRCRPTEPRQLTFECDCSDTEEFLLGRCRSTDRLRQNPLVPLSTAYLDSPAPVLHLQPTKATLSKVWMKLSLPQKVKDKITIAEFHTHREMPFYIFVDTDGIGVHVHPSTQDRFERIIKEPVSFSDDRVHLITLERKTPLGTRHASRKFDLFIDGVNHEIPDVAKYTLSNITMRADESGETNPVVIHDVGVAYEYDEHSPFLHHPSNRLHQVSTVHIQ</sequence>
<dbReference type="Pfam" id="PF02210">
    <property type="entry name" value="Laminin_G_2"/>
    <property type="match status" value="1"/>
</dbReference>
<dbReference type="EMBL" id="UYSL01000012">
    <property type="protein sequence ID" value="VDL62033.1"/>
    <property type="molecule type" value="Genomic_DNA"/>
</dbReference>
<protein>
    <submittedName>
        <fullName evidence="5">BAM-2 (inferred by orthology to a C. elegans protein)</fullName>
    </submittedName>
</protein>
<evidence type="ECO:0000313" key="3">
    <source>
        <dbReference type="EMBL" id="VDL62033.1"/>
    </source>
</evidence>
<dbReference type="SUPFAM" id="SSF49899">
    <property type="entry name" value="Concanavalin A-like lectins/glucanases"/>
    <property type="match status" value="2"/>
</dbReference>
<gene>
    <name evidence="3" type="ORF">NBR_LOCUS68</name>
</gene>
<dbReference type="Proteomes" id="UP000271162">
    <property type="component" value="Unassembled WGS sequence"/>
</dbReference>
<evidence type="ECO:0000313" key="4">
    <source>
        <dbReference type="Proteomes" id="UP000271162"/>
    </source>
</evidence>
<organism evidence="5">
    <name type="scientific">Nippostrongylus brasiliensis</name>
    <name type="common">Rat hookworm</name>
    <dbReference type="NCBI Taxonomy" id="27835"/>
    <lineage>
        <taxon>Eukaryota</taxon>
        <taxon>Metazoa</taxon>
        <taxon>Ecdysozoa</taxon>
        <taxon>Nematoda</taxon>
        <taxon>Chromadorea</taxon>
        <taxon>Rhabditida</taxon>
        <taxon>Rhabditina</taxon>
        <taxon>Rhabditomorpha</taxon>
        <taxon>Strongyloidea</taxon>
        <taxon>Heligmosomidae</taxon>
        <taxon>Nippostrongylus</taxon>
    </lineage>
</organism>
<keyword evidence="4" id="KW-1185">Reference proteome</keyword>
<dbReference type="Gene3D" id="2.60.120.200">
    <property type="match status" value="2"/>
</dbReference>
<reference evidence="5" key="1">
    <citation type="submission" date="2017-02" db="UniProtKB">
        <authorList>
            <consortium name="WormBaseParasite"/>
        </authorList>
    </citation>
    <scope>IDENTIFICATION</scope>
</reference>
<feature type="domain" description="Laminin G" evidence="2">
    <location>
        <begin position="307"/>
        <end position="523"/>
    </location>
</feature>
<dbReference type="PROSITE" id="PS50025">
    <property type="entry name" value="LAM_G_DOMAIN"/>
    <property type="match status" value="1"/>
</dbReference>
<comment type="caution">
    <text evidence="1">Lacks conserved residue(s) required for the propagation of feature annotation.</text>
</comment>
<evidence type="ECO:0000259" key="2">
    <source>
        <dbReference type="PROSITE" id="PS50025"/>
    </source>
</evidence>
<dbReference type="InterPro" id="IPR058815">
    <property type="entry name" value="ConA_BAM2-like"/>
</dbReference>
<dbReference type="AlphaFoldDB" id="A0A0N4XCA2"/>
<accession>A0A0N4XCA2</accession>
<evidence type="ECO:0000256" key="1">
    <source>
        <dbReference type="PROSITE-ProRule" id="PRU00122"/>
    </source>
</evidence>
<dbReference type="CDD" id="cd00110">
    <property type="entry name" value="LamG"/>
    <property type="match status" value="1"/>
</dbReference>